<dbReference type="GO" id="GO:0017136">
    <property type="term" value="F:histone deacetylase activity, NAD-dependent"/>
    <property type="evidence" value="ECO:0007669"/>
    <property type="project" value="TreeGrafter"/>
</dbReference>
<comment type="caution">
    <text evidence="8">The sequence shown here is derived from an EMBL/GenBank/DDBJ whole genome shotgun (WGS) entry which is preliminary data.</text>
</comment>
<dbReference type="InterPro" id="IPR026590">
    <property type="entry name" value="Ssirtuin_cat_dom"/>
</dbReference>
<dbReference type="GO" id="GO:0005634">
    <property type="term" value="C:nucleus"/>
    <property type="evidence" value="ECO:0007669"/>
    <property type="project" value="TreeGrafter"/>
</dbReference>
<protein>
    <submittedName>
        <fullName evidence="8">NAD-dependent deacetylase sirtuin-2-like</fullName>
    </submittedName>
</protein>
<evidence type="ECO:0000256" key="1">
    <source>
        <dbReference type="ARBA" id="ARBA00022679"/>
    </source>
</evidence>
<evidence type="ECO:0000256" key="5">
    <source>
        <dbReference type="ARBA" id="ARBA00048378"/>
    </source>
</evidence>
<evidence type="ECO:0000256" key="3">
    <source>
        <dbReference type="ARBA" id="ARBA00022833"/>
    </source>
</evidence>
<dbReference type="SUPFAM" id="SSF52467">
    <property type="entry name" value="DHS-like NAD/FAD-binding domain"/>
    <property type="match status" value="1"/>
</dbReference>
<dbReference type="PANTHER" id="PTHR11085">
    <property type="entry name" value="NAD-DEPENDENT PROTEIN DEACYLASE SIRTUIN-5, MITOCHONDRIAL-RELATED"/>
    <property type="match status" value="1"/>
</dbReference>
<dbReference type="Gene3D" id="3.40.50.1220">
    <property type="entry name" value="TPP-binding domain"/>
    <property type="match status" value="1"/>
</dbReference>
<sequence length="279" mass="31186">MSSEENKNEGSAEDSTAGATGESDEKSSSDDLPSFLQGLLARLGISKPGDTEQEPEHEQVLEEVTFEGIAKYIQTEKCRRIVTMAGAGISTAAGIPDFRSPGSGLYDNLQQYNLPYPEAIFEIGFFHSNPEPFFKLSKELYPGNFKPTTSHYFIRLLHEKGLLLRHYTQNIDTLERLAGVPGEQLVEAHGTFYTAHCLKCRKMYTQDWIKNEILADNLPTCEKDNCDGVVKPDIVFFGESLPERFSSCVSKALKYREETTGHSVRPNFVRLERGAASEM</sequence>
<evidence type="ECO:0000256" key="6">
    <source>
        <dbReference type="ARBA" id="ARBA00048905"/>
    </source>
</evidence>
<dbReference type="OrthoDB" id="420264at2759"/>
<dbReference type="InterPro" id="IPR003000">
    <property type="entry name" value="Sirtuin"/>
</dbReference>
<organism evidence="8 9">
    <name type="scientific">Paramuricea clavata</name>
    <name type="common">Red gorgonian</name>
    <name type="synonym">Violescent sea-whip</name>
    <dbReference type="NCBI Taxonomy" id="317549"/>
    <lineage>
        <taxon>Eukaryota</taxon>
        <taxon>Metazoa</taxon>
        <taxon>Cnidaria</taxon>
        <taxon>Anthozoa</taxon>
        <taxon>Octocorallia</taxon>
        <taxon>Malacalcyonacea</taxon>
        <taxon>Plexauridae</taxon>
        <taxon>Paramuricea</taxon>
    </lineage>
</organism>
<keyword evidence="1" id="KW-0808">Transferase</keyword>
<dbReference type="AlphaFoldDB" id="A0A7D9JHA5"/>
<dbReference type="Pfam" id="PF02146">
    <property type="entry name" value="SIR2"/>
    <property type="match status" value="1"/>
</dbReference>
<dbReference type="Proteomes" id="UP001152795">
    <property type="component" value="Unassembled WGS sequence"/>
</dbReference>
<evidence type="ECO:0000313" key="9">
    <source>
        <dbReference type="Proteomes" id="UP001152795"/>
    </source>
</evidence>
<evidence type="ECO:0000256" key="4">
    <source>
        <dbReference type="ARBA" id="ARBA00023027"/>
    </source>
</evidence>
<proteinExistence type="predicted"/>
<dbReference type="InterPro" id="IPR029035">
    <property type="entry name" value="DHS-like_NAD/FAD-binding_dom"/>
</dbReference>
<evidence type="ECO:0000256" key="7">
    <source>
        <dbReference type="SAM" id="MobiDB-lite"/>
    </source>
</evidence>
<dbReference type="GO" id="GO:0070403">
    <property type="term" value="F:NAD+ binding"/>
    <property type="evidence" value="ECO:0007669"/>
    <property type="project" value="InterPro"/>
</dbReference>
<accession>A0A7D9JHA5</accession>
<reference evidence="8" key="1">
    <citation type="submission" date="2020-04" db="EMBL/GenBank/DDBJ databases">
        <authorList>
            <person name="Alioto T."/>
            <person name="Alioto T."/>
            <person name="Gomez Garrido J."/>
        </authorList>
    </citation>
    <scope>NUCLEOTIDE SEQUENCE</scope>
    <source>
        <strain evidence="8">A484AB</strain>
    </source>
</reference>
<evidence type="ECO:0000313" key="8">
    <source>
        <dbReference type="EMBL" id="CAB4029859.1"/>
    </source>
</evidence>
<keyword evidence="2" id="KW-0479">Metal-binding</keyword>
<comment type="catalytic activity">
    <reaction evidence="5">
        <text>N(6)-hexadecanoyl-L-lysyl-[protein] + NAD(+) + H2O = 2''-O-hexadecanoyl-ADP-D-ribose + nicotinamide + L-lysyl-[protein]</text>
        <dbReference type="Rhea" id="RHEA:70563"/>
        <dbReference type="Rhea" id="RHEA-COMP:9752"/>
        <dbReference type="Rhea" id="RHEA-COMP:14175"/>
        <dbReference type="ChEBI" id="CHEBI:15377"/>
        <dbReference type="ChEBI" id="CHEBI:17154"/>
        <dbReference type="ChEBI" id="CHEBI:29969"/>
        <dbReference type="ChEBI" id="CHEBI:57540"/>
        <dbReference type="ChEBI" id="CHEBI:138936"/>
        <dbReference type="ChEBI" id="CHEBI:189673"/>
    </reaction>
    <physiologicalReaction direction="left-to-right" evidence="5">
        <dbReference type="Rhea" id="RHEA:70564"/>
    </physiologicalReaction>
</comment>
<feature type="non-terminal residue" evidence="8">
    <location>
        <position position="1"/>
    </location>
</feature>
<keyword evidence="4" id="KW-0520">NAD</keyword>
<feature type="region of interest" description="Disordered" evidence="7">
    <location>
        <begin position="1"/>
        <end position="32"/>
    </location>
</feature>
<dbReference type="PROSITE" id="PS50305">
    <property type="entry name" value="SIRTUIN"/>
    <property type="match status" value="1"/>
</dbReference>
<name>A0A7D9JHA5_PARCT</name>
<dbReference type="GO" id="GO:0046872">
    <property type="term" value="F:metal ion binding"/>
    <property type="evidence" value="ECO:0007669"/>
    <property type="project" value="UniProtKB-KW"/>
</dbReference>
<dbReference type="InterPro" id="IPR050134">
    <property type="entry name" value="NAD-dep_sirtuin_deacylases"/>
</dbReference>
<feature type="compositionally biased region" description="Basic and acidic residues" evidence="7">
    <location>
        <begin position="1"/>
        <end position="10"/>
    </location>
</feature>
<keyword evidence="9" id="KW-1185">Reference proteome</keyword>
<evidence type="ECO:0000256" key="2">
    <source>
        <dbReference type="ARBA" id="ARBA00022723"/>
    </source>
</evidence>
<dbReference type="PANTHER" id="PTHR11085:SF6">
    <property type="entry name" value="NAD-DEPENDENT PROTEIN DEACETYLASE SIRTUIN-2"/>
    <property type="match status" value="1"/>
</dbReference>
<gene>
    <name evidence="8" type="ORF">PACLA_8A006453</name>
</gene>
<comment type="catalytic activity">
    <reaction evidence="6">
        <text>N(6)-tetradecanoyl-L-lysyl-[protein] + NAD(+) + H2O = 2''-O-tetradecanoyl-ADP-D-ribose + nicotinamide + L-lysyl-[protein]</text>
        <dbReference type="Rhea" id="RHEA:70567"/>
        <dbReference type="Rhea" id="RHEA-COMP:9752"/>
        <dbReference type="Rhea" id="RHEA-COMP:15437"/>
        <dbReference type="ChEBI" id="CHEBI:15377"/>
        <dbReference type="ChEBI" id="CHEBI:17154"/>
        <dbReference type="ChEBI" id="CHEBI:29969"/>
        <dbReference type="ChEBI" id="CHEBI:57540"/>
        <dbReference type="ChEBI" id="CHEBI:141129"/>
        <dbReference type="ChEBI" id="CHEBI:189674"/>
    </reaction>
    <physiologicalReaction direction="left-to-right" evidence="6">
        <dbReference type="Rhea" id="RHEA:70568"/>
    </physiologicalReaction>
</comment>
<keyword evidence="3" id="KW-0862">Zinc</keyword>
<dbReference type="EMBL" id="CACRXK020016461">
    <property type="protein sequence ID" value="CAB4029859.1"/>
    <property type="molecule type" value="Genomic_DNA"/>
</dbReference>